<dbReference type="EMBL" id="CAJOBC010002219">
    <property type="protein sequence ID" value="CAF3722010.1"/>
    <property type="molecule type" value="Genomic_DNA"/>
</dbReference>
<dbReference type="Proteomes" id="UP000677228">
    <property type="component" value="Unassembled WGS sequence"/>
</dbReference>
<dbReference type="Proteomes" id="UP000663829">
    <property type="component" value="Unassembled WGS sequence"/>
</dbReference>
<evidence type="ECO:0000313" key="6">
    <source>
        <dbReference type="Proteomes" id="UP000663829"/>
    </source>
</evidence>
<evidence type="ECO:0000313" key="4">
    <source>
        <dbReference type="EMBL" id="CAF3722010.1"/>
    </source>
</evidence>
<accession>A0A814CRH5</accession>
<organism evidence="2 6">
    <name type="scientific">Didymodactylos carnosus</name>
    <dbReference type="NCBI Taxonomy" id="1234261"/>
    <lineage>
        <taxon>Eukaryota</taxon>
        <taxon>Metazoa</taxon>
        <taxon>Spiralia</taxon>
        <taxon>Gnathifera</taxon>
        <taxon>Rotifera</taxon>
        <taxon>Eurotatoria</taxon>
        <taxon>Bdelloidea</taxon>
        <taxon>Philodinida</taxon>
        <taxon>Philodinidae</taxon>
        <taxon>Didymodactylos</taxon>
    </lineage>
</organism>
<protein>
    <submittedName>
        <fullName evidence="2">Uncharacterized protein</fullName>
    </submittedName>
</protein>
<dbReference type="Proteomes" id="UP000681722">
    <property type="component" value="Unassembled WGS sequence"/>
</dbReference>
<reference evidence="2" key="1">
    <citation type="submission" date="2021-02" db="EMBL/GenBank/DDBJ databases">
        <authorList>
            <person name="Nowell W R."/>
        </authorList>
    </citation>
    <scope>NUCLEOTIDE SEQUENCE</scope>
</reference>
<name>A0A814CRH5_9BILA</name>
<feature type="compositionally biased region" description="Basic and acidic residues" evidence="1">
    <location>
        <begin position="42"/>
        <end position="55"/>
    </location>
</feature>
<dbReference type="Proteomes" id="UP000682733">
    <property type="component" value="Unassembled WGS sequence"/>
</dbReference>
<evidence type="ECO:0000256" key="1">
    <source>
        <dbReference type="SAM" id="MobiDB-lite"/>
    </source>
</evidence>
<evidence type="ECO:0000313" key="3">
    <source>
        <dbReference type="EMBL" id="CAF1491768.1"/>
    </source>
</evidence>
<proteinExistence type="predicted"/>
<dbReference type="EMBL" id="CAJNOK010033184">
    <property type="protein sequence ID" value="CAF1491768.1"/>
    <property type="molecule type" value="Genomic_DNA"/>
</dbReference>
<comment type="caution">
    <text evidence="2">The sequence shown here is derived from an EMBL/GenBank/DDBJ whole genome shotgun (WGS) entry which is preliminary data.</text>
</comment>
<evidence type="ECO:0000313" key="5">
    <source>
        <dbReference type="EMBL" id="CAF4280919.1"/>
    </source>
</evidence>
<keyword evidence="6" id="KW-1185">Reference proteome</keyword>
<dbReference type="EMBL" id="CAJOBA010055149">
    <property type="protein sequence ID" value="CAF4280919.1"/>
    <property type="molecule type" value="Genomic_DNA"/>
</dbReference>
<dbReference type="EMBL" id="CAJNOQ010002219">
    <property type="protein sequence ID" value="CAF0945861.1"/>
    <property type="molecule type" value="Genomic_DNA"/>
</dbReference>
<evidence type="ECO:0000313" key="2">
    <source>
        <dbReference type="EMBL" id="CAF0945861.1"/>
    </source>
</evidence>
<gene>
    <name evidence="2" type="ORF">GPM918_LOCUS10968</name>
    <name evidence="3" type="ORF">OVA965_LOCUS36531</name>
    <name evidence="4" type="ORF">SRO942_LOCUS10969</name>
    <name evidence="5" type="ORF">TMI583_LOCUS37544</name>
</gene>
<dbReference type="AlphaFoldDB" id="A0A814CRH5"/>
<sequence length="181" mass="20829">MRTERNSHGSKIFTPDRYLTENQVKNQFKQLHSKNKKSKSTMHIDMKHSSPDRAKRTFARATTRSRKAISNADIADEDDGHGNIPIKRKAKLPASHSILDNFDEDDDMLLSDIKNTFQKMTPLVPQTLITHTNVTTENNDKLDNMSLFERRKHFSAKTQLYAADSDIDVEDIRAVEPQDYI</sequence>
<feature type="region of interest" description="Disordered" evidence="1">
    <location>
        <begin position="32"/>
        <end position="66"/>
    </location>
</feature>